<sequence length="85" mass="9611">MLPERVDQTLDLANITDAIRAYITTITISKSGLPILNTLWDRIGKGSLRSVNYSWAEDWVRKMKQEEPLSSPQYSPLCRGIGALF</sequence>
<dbReference type="RefSeq" id="WP_289828542.1">
    <property type="nucleotide sequence ID" value="NZ_JAUEDK010000004.1"/>
</dbReference>
<comment type="caution">
    <text evidence="1">The sequence shown here is derived from an EMBL/GenBank/DDBJ whole genome shotgun (WGS) entry which is preliminary data.</text>
</comment>
<reference evidence="1" key="1">
    <citation type="submission" date="2023-06" db="EMBL/GenBank/DDBJ databases">
        <authorList>
            <person name="Zhang S."/>
        </authorList>
    </citation>
    <scope>NUCLEOTIDE SEQUENCE</scope>
    <source>
        <strain evidence="1">SG2303</strain>
    </source>
</reference>
<name>A0ABT7XJP6_9NEIS</name>
<evidence type="ECO:0000313" key="1">
    <source>
        <dbReference type="EMBL" id="MDN0073993.1"/>
    </source>
</evidence>
<keyword evidence="2" id="KW-1185">Reference proteome</keyword>
<protein>
    <submittedName>
        <fullName evidence="1">Uncharacterized protein</fullName>
    </submittedName>
</protein>
<dbReference type="EMBL" id="JAUEDK010000004">
    <property type="protein sequence ID" value="MDN0073993.1"/>
    <property type="molecule type" value="Genomic_DNA"/>
</dbReference>
<evidence type="ECO:0000313" key="2">
    <source>
        <dbReference type="Proteomes" id="UP001168540"/>
    </source>
</evidence>
<proteinExistence type="predicted"/>
<gene>
    <name evidence="1" type="ORF">QU481_03700</name>
</gene>
<organism evidence="1 2">
    <name type="scientific">Crenobacter oryzisoli</name>
    <dbReference type="NCBI Taxonomy" id="3056844"/>
    <lineage>
        <taxon>Bacteria</taxon>
        <taxon>Pseudomonadati</taxon>
        <taxon>Pseudomonadota</taxon>
        <taxon>Betaproteobacteria</taxon>
        <taxon>Neisseriales</taxon>
        <taxon>Neisseriaceae</taxon>
        <taxon>Crenobacter</taxon>
    </lineage>
</organism>
<dbReference type="Proteomes" id="UP001168540">
    <property type="component" value="Unassembled WGS sequence"/>
</dbReference>
<accession>A0ABT7XJP6</accession>